<dbReference type="Gene3D" id="3.40.50.300">
    <property type="entry name" value="P-loop containing nucleotide triphosphate hydrolases"/>
    <property type="match status" value="1"/>
</dbReference>
<feature type="binding site" evidence="9">
    <location>
        <begin position="151"/>
        <end position="153"/>
    </location>
    <ligand>
        <name>CTP</name>
        <dbReference type="ChEBI" id="CHEBI:37563"/>
        <note>allosteric inhibitor</note>
    </ligand>
</feature>
<dbReference type="SUPFAM" id="SSF52540">
    <property type="entry name" value="P-loop containing nucleoside triphosphate hydrolases"/>
    <property type="match status" value="1"/>
</dbReference>
<dbReference type="InterPro" id="IPR017926">
    <property type="entry name" value="GATASE"/>
</dbReference>
<feature type="domain" description="Glutamine amidotransferase" evidence="10">
    <location>
        <begin position="305"/>
        <end position="529"/>
    </location>
</feature>
<feature type="binding site" evidence="9">
    <location>
        <position position="465"/>
    </location>
    <ligand>
        <name>L-glutamine</name>
        <dbReference type="ChEBI" id="CHEBI:58359"/>
    </ligand>
</feature>
<reference evidence="13" key="1">
    <citation type="journal article" date="2019" name="Int. J. Syst. Evol. Microbiol.">
        <title>The Global Catalogue of Microorganisms (GCM) 10K type strain sequencing project: providing services to taxonomists for standard genome sequencing and annotation.</title>
        <authorList>
            <consortium name="The Broad Institute Genomics Platform"/>
            <consortium name="The Broad Institute Genome Sequencing Center for Infectious Disease"/>
            <person name="Wu L."/>
            <person name="Ma J."/>
        </authorList>
    </citation>
    <scope>NUCLEOTIDE SEQUENCE [LARGE SCALE GENOMIC DNA]</scope>
    <source>
        <strain evidence="13">CCUG 60529</strain>
    </source>
</reference>
<keyword evidence="9" id="KW-0479">Metal-binding</keyword>
<feature type="binding site" evidence="9">
    <location>
        <position position="408"/>
    </location>
    <ligand>
        <name>L-glutamine</name>
        <dbReference type="ChEBI" id="CHEBI:58359"/>
    </ligand>
</feature>
<feature type="binding site" evidence="9">
    <location>
        <position position="144"/>
    </location>
    <ligand>
        <name>Mg(2+)</name>
        <dbReference type="ChEBI" id="CHEBI:18420"/>
    </ligand>
</feature>
<keyword evidence="7 9" id="KW-0665">Pyrimidine biosynthesis</keyword>
<comment type="caution">
    <text evidence="12">The sequence shown here is derived from an EMBL/GenBank/DDBJ whole genome shotgun (WGS) entry which is preliminary data.</text>
</comment>
<dbReference type="EMBL" id="JBHTIB010000012">
    <property type="protein sequence ID" value="MFD0835799.1"/>
    <property type="molecule type" value="Genomic_DNA"/>
</dbReference>
<protein>
    <recommendedName>
        <fullName evidence="9">CTP synthase</fullName>
        <ecNumber evidence="9">6.3.4.2</ecNumber>
    </recommendedName>
    <alternativeName>
        <fullName evidence="9">Cytidine 5'-triphosphate synthase</fullName>
    </alternativeName>
    <alternativeName>
        <fullName evidence="9">Cytidine triphosphate synthetase</fullName>
        <shortName evidence="9">CTP synthetase</shortName>
        <shortName evidence="9">CTPS</shortName>
    </alternativeName>
    <alternativeName>
        <fullName evidence="9">UTP--ammonia ligase</fullName>
    </alternativeName>
</protein>
<dbReference type="NCBIfam" id="TIGR00337">
    <property type="entry name" value="PyrG"/>
    <property type="match status" value="1"/>
</dbReference>
<feature type="binding site" evidence="9">
    <location>
        <begin position="385"/>
        <end position="388"/>
    </location>
    <ligand>
        <name>L-glutamine</name>
        <dbReference type="ChEBI" id="CHEBI:58359"/>
    </ligand>
</feature>
<dbReference type="PANTHER" id="PTHR11550:SF0">
    <property type="entry name" value="CTP SYNTHASE-RELATED"/>
    <property type="match status" value="1"/>
</dbReference>
<keyword evidence="13" id="KW-1185">Reference proteome</keyword>
<feature type="binding site" evidence="9">
    <location>
        <position position="357"/>
    </location>
    <ligand>
        <name>L-glutamine</name>
        <dbReference type="ChEBI" id="CHEBI:58359"/>
    </ligand>
</feature>
<dbReference type="Proteomes" id="UP001597011">
    <property type="component" value="Unassembled WGS sequence"/>
</dbReference>
<dbReference type="Gene3D" id="3.40.50.880">
    <property type="match status" value="1"/>
</dbReference>
<comment type="caution">
    <text evidence="9">Lacks conserved residue(s) required for the propagation of feature annotation.</text>
</comment>
<evidence type="ECO:0000259" key="10">
    <source>
        <dbReference type="Pfam" id="PF00117"/>
    </source>
</evidence>
<evidence type="ECO:0000256" key="2">
    <source>
        <dbReference type="ARBA" id="ARBA00007533"/>
    </source>
</evidence>
<dbReference type="Pfam" id="PF06418">
    <property type="entry name" value="CTP_synth_N"/>
    <property type="match status" value="1"/>
</dbReference>
<evidence type="ECO:0000256" key="5">
    <source>
        <dbReference type="ARBA" id="ARBA00022840"/>
    </source>
</evidence>
<evidence type="ECO:0000313" key="12">
    <source>
        <dbReference type="EMBL" id="MFD0835799.1"/>
    </source>
</evidence>
<comment type="function">
    <text evidence="9">Catalyzes the ATP-dependent amination of UTP to CTP with either L-glutamine or ammonia as the source of nitrogen. Regulates intracellular CTP levels through interactions with the four ribonucleotide triphosphates.</text>
</comment>
<evidence type="ECO:0000256" key="8">
    <source>
        <dbReference type="ARBA" id="ARBA00047781"/>
    </source>
</evidence>
<sequence length="546" mass="60886">MTTKAKYIFVTGGVTSSLGKGIIAASLAKLLQAQGYRVTIQKLDPYINVDPGTLNPYEHGECYVTEDGAETDLDLGHYERFLNVPTSQANNVTTGRIYQSVIQKERRGEFLGKTVQVVPHITDEIKERIQLLGKSDDYDIIITEIGGTVGDIESLPYIEAVRQLRWDLGENNGIVIHLTLVPYLAAAGELKTKPTQHSVKTLMESGVQADILVCRTEHDLPYDLRRKLALFCNVREEAIIQSIDASTIYDVPNLMLEEGLDKVVLKKLDLKSSTPDISKWNEFLTRHKNPKSEITIGLIGKYVELQDSYKSILEAFIHAGAENEVKVNIESVHSEYLNEDNIKLKLAHLDGVLVAPGFGERGIEGKIDAVRYVRENNVPFFGICLGMQMAVIEFSRNVLGIKDADSTEMSPDTKNPVIDLMEDQKTITDKGGTMRLGAWACDLKLGSAVRDIYKAESIKERHRHRYEFNSKYKAQMEAAGLLATGINPDTGLVEIVELPSHPWFIGVQYHPEYKSTVANPHPLFVAFVKAALNFKKKKSSARLAQN</sequence>
<comment type="catalytic activity">
    <reaction evidence="9">
        <text>L-glutamine + H2O = L-glutamate + NH4(+)</text>
        <dbReference type="Rhea" id="RHEA:15889"/>
        <dbReference type="ChEBI" id="CHEBI:15377"/>
        <dbReference type="ChEBI" id="CHEBI:28938"/>
        <dbReference type="ChEBI" id="CHEBI:29985"/>
        <dbReference type="ChEBI" id="CHEBI:58359"/>
    </reaction>
</comment>
<feature type="binding site" evidence="9">
    <location>
        <position position="74"/>
    </location>
    <ligand>
        <name>Mg(2+)</name>
        <dbReference type="ChEBI" id="CHEBI:18420"/>
    </ligand>
</feature>
<keyword evidence="9" id="KW-0460">Magnesium</keyword>
<evidence type="ECO:0000256" key="7">
    <source>
        <dbReference type="ARBA" id="ARBA00022975"/>
    </source>
</evidence>
<comment type="catalytic activity">
    <reaction evidence="8 9">
        <text>UTP + L-glutamine + ATP + H2O = CTP + L-glutamate + ADP + phosphate + 2 H(+)</text>
        <dbReference type="Rhea" id="RHEA:26426"/>
        <dbReference type="ChEBI" id="CHEBI:15377"/>
        <dbReference type="ChEBI" id="CHEBI:15378"/>
        <dbReference type="ChEBI" id="CHEBI:29985"/>
        <dbReference type="ChEBI" id="CHEBI:30616"/>
        <dbReference type="ChEBI" id="CHEBI:37563"/>
        <dbReference type="ChEBI" id="CHEBI:43474"/>
        <dbReference type="ChEBI" id="CHEBI:46398"/>
        <dbReference type="ChEBI" id="CHEBI:58359"/>
        <dbReference type="ChEBI" id="CHEBI:456216"/>
        <dbReference type="EC" id="6.3.4.2"/>
    </reaction>
</comment>
<evidence type="ECO:0000256" key="4">
    <source>
        <dbReference type="ARBA" id="ARBA00022741"/>
    </source>
</evidence>
<feature type="binding site" evidence="9">
    <location>
        <position position="227"/>
    </location>
    <ligand>
        <name>UTP</name>
        <dbReference type="ChEBI" id="CHEBI:46398"/>
    </ligand>
</feature>
<dbReference type="RefSeq" id="WP_379941236.1">
    <property type="nucleotide sequence ID" value="NZ_JBHTIB010000012.1"/>
</dbReference>
<feature type="binding site" evidence="9">
    <location>
        <position position="74"/>
    </location>
    <ligand>
        <name>ATP</name>
        <dbReference type="ChEBI" id="CHEBI:30616"/>
    </ligand>
</feature>
<feature type="binding site" evidence="9">
    <location>
        <begin position="17"/>
        <end position="22"/>
    </location>
    <ligand>
        <name>ATP</name>
        <dbReference type="ChEBI" id="CHEBI:30616"/>
    </ligand>
</feature>
<proteinExistence type="inferred from homology"/>
<feature type="active site" evidence="9">
    <location>
        <position position="512"/>
    </location>
</feature>
<gene>
    <name evidence="9" type="primary">pyrG</name>
    <name evidence="12" type="ORF">ACFQ0I_08500</name>
</gene>
<dbReference type="SUPFAM" id="SSF52317">
    <property type="entry name" value="Class I glutamine amidotransferase-like"/>
    <property type="match status" value="1"/>
</dbReference>
<keyword evidence="6 9" id="KW-0315">Glutamine amidotransferase</keyword>
<organism evidence="12 13">
    <name type="scientific">Mariniflexile aquimaris</name>
    <dbReference type="NCBI Taxonomy" id="881009"/>
    <lineage>
        <taxon>Bacteria</taxon>
        <taxon>Pseudomonadati</taxon>
        <taxon>Bacteroidota</taxon>
        <taxon>Flavobacteriia</taxon>
        <taxon>Flavobacteriales</taxon>
        <taxon>Flavobacteriaceae</taxon>
        <taxon>Mariniflexile</taxon>
    </lineage>
</organism>
<dbReference type="InterPro" id="IPR029062">
    <property type="entry name" value="Class_I_gatase-like"/>
</dbReference>
<accession>A0ABW3BTC1</accession>
<feature type="binding site" evidence="9">
    <location>
        <begin position="191"/>
        <end position="196"/>
    </location>
    <ligand>
        <name>UTP</name>
        <dbReference type="ChEBI" id="CHEBI:46398"/>
    </ligand>
</feature>
<keyword evidence="4 9" id="KW-0547">Nucleotide-binding</keyword>
<dbReference type="CDD" id="cd03113">
    <property type="entry name" value="CTPS_N"/>
    <property type="match status" value="1"/>
</dbReference>
<evidence type="ECO:0000256" key="3">
    <source>
        <dbReference type="ARBA" id="ARBA00022598"/>
    </source>
</evidence>
<feature type="active site" description="Nucleophile; for glutamine hydrolysis" evidence="9">
    <location>
        <position position="384"/>
    </location>
</feature>
<comment type="activity regulation">
    <text evidence="9">Allosterically activated by GTP, when glutamine is the substrate; GTP has no effect on the reaction when ammonia is the substrate. The allosteric effector GTP functions by stabilizing the protein conformation that binds the tetrahedral intermediate(s) formed during glutamine hydrolysis. Inhibited by the product CTP, via allosteric rather than competitive inhibition.</text>
</comment>
<feature type="binding site" evidence="9">
    <location>
        <position position="227"/>
    </location>
    <ligand>
        <name>CTP</name>
        <dbReference type="ChEBI" id="CHEBI:37563"/>
        <note>allosteric inhibitor</note>
    </ligand>
</feature>
<keyword evidence="3 9" id="KW-0436">Ligase</keyword>
<feature type="domain" description="CTP synthase N-terminal" evidence="11">
    <location>
        <begin position="6"/>
        <end position="270"/>
    </location>
</feature>
<keyword evidence="5 9" id="KW-0067">ATP-binding</keyword>
<dbReference type="InterPro" id="IPR004468">
    <property type="entry name" value="CTP_synthase"/>
</dbReference>
<comment type="catalytic activity">
    <reaction evidence="9">
        <text>UTP + NH4(+) + ATP = CTP + ADP + phosphate + 2 H(+)</text>
        <dbReference type="Rhea" id="RHEA:16597"/>
        <dbReference type="ChEBI" id="CHEBI:15378"/>
        <dbReference type="ChEBI" id="CHEBI:28938"/>
        <dbReference type="ChEBI" id="CHEBI:30616"/>
        <dbReference type="ChEBI" id="CHEBI:37563"/>
        <dbReference type="ChEBI" id="CHEBI:43474"/>
        <dbReference type="ChEBI" id="CHEBI:46398"/>
        <dbReference type="ChEBI" id="CHEBI:456216"/>
    </reaction>
</comment>
<dbReference type="Pfam" id="PF00117">
    <property type="entry name" value="GATase"/>
    <property type="match status" value="1"/>
</dbReference>
<dbReference type="PANTHER" id="PTHR11550">
    <property type="entry name" value="CTP SYNTHASE"/>
    <property type="match status" value="1"/>
</dbReference>
<feature type="binding site" evidence="9">
    <location>
        <position position="16"/>
    </location>
    <ligand>
        <name>UTP</name>
        <dbReference type="ChEBI" id="CHEBI:46398"/>
    </ligand>
</feature>
<name>A0ABW3BTC1_9FLAO</name>
<dbReference type="NCBIfam" id="NF003792">
    <property type="entry name" value="PRK05380.1"/>
    <property type="match status" value="1"/>
</dbReference>
<dbReference type="InterPro" id="IPR027417">
    <property type="entry name" value="P-loop_NTPase"/>
</dbReference>
<feature type="active site" evidence="9">
    <location>
        <position position="510"/>
    </location>
</feature>
<evidence type="ECO:0000256" key="6">
    <source>
        <dbReference type="ARBA" id="ARBA00022962"/>
    </source>
</evidence>
<comment type="miscellaneous">
    <text evidence="9">CTPSs have evolved a hybrid strategy for distinguishing between UTP and CTP. The overlapping regions of the product feedback inhibitory and substrate sites recognize a common feature in both compounds, the triphosphate moiety. To differentiate isosteric substrate and product pyrimidine rings, an additional pocket far from the expected kinase/ligase catalytic site, specifically recognizes the cytosine and ribose portions of the product inhibitor.</text>
</comment>
<comment type="pathway">
    <text evidence="1 9">Pyrimidine metabolism; CTP biosynthesis via de novo pathway; CTP from UDP: step 2/2.</text>
</comment>
<feature type="binding site" evidence="9">
    <location>
        <position position="57"/>
    </location>
    <ligand>
        <name>L-glutamine</name>
        <dbReference type="ChEBI" id="CHEBI:58359"/>
    </ligand>
</feature>
<feature type="binding site" evidence="9">
    <location>
        <begin position="191"/>
        <end position="196"/>
    </location>
    <ligand>
        <name>CTP</name>
        <dbReference type="ChEBI" id="CHEBI:37563"/>
        <note>allosteric inhibitor</note>
    </ligand>
</feature>
<feature type="binding site" evidence="9">
    <location>
        <position position="16"/>
    </location>
    <ligand>
        <name>CTP</name>
        <dbReference type="ChEBI" id="CHEBI:37563"/>
        <note>allosteric inhibitor</note>
    </ligand>
</feature>
<evidence type="ECO:0000313" key="13">
    <source>
        <dbReference type="Proteomes" id="UP001597011"/>
    </source>
</evidence>
<feature type="binding site" evidence="9">
    <location>
        <position position="245"/>
    </location>
    <ligand>
        <name>ATP</name>
        <dbReference type="ChEBI" id="CHEBI:30616"/>
    </ligand>
</feature>
<evidence type="ECO:0000256" key="9">
    <source>
        <dbReference type="HAMAP-Rule" id="MF_01227"/>
    </source>
</evidence>
<feature type="region of interest" description="Amidoligase domain" evidence="9">
    <location>
        <begin position="1"/>
        <end position="270"/>
    </location>
</feature>
<dbReference type="InterPro" id="IPR033828">
    <property type="entry name" value="GATase1_CTP_Synthase"/>
</dbReference>
<dbReference type="EC" id="6.3.4.2" evidence="9"/>
<dbReference type="HAMAP" id="MF_01227">
    <property type="entry name" value="PyrG"/>
    <property type="match status" value="1"/>
</dbReference>
<dbReference type="InterPro" id="IPR017456">
    <property type="entry name" value="CTP_synthase_N"/>
</dbReference>
<evidence type="ECO:0000259" key="11">
    <source>
        <dbReference type="Pfam" id="PF06418"/>
    </source>
</evidence>
<comment type="similarity">
    <text evidence="2 9">Belongs to the CTP synthase family.</text>
</comment>
<comment type="subunit">
    <text evidence="9">Homotetramer.</text>
</comment>
<dbReference type="CDD" id="cd01746">
    <property type="entry name" value="GATase1_CTP_Synthase"/>
    <property type="match status" value="1"/>
</dbReference>
<evidence type="ECO:0000256" key="1">
    <source>
        <dbReference type="ARBA" id="ARBA00005171"/>
    </source>
</evidence>
<dbReference type="PROSITE" id="PS51273">
    <property type="entry name" value="GATASE_TYPE_1"/>
    <property type="match status" value="1"/>
</dbReference>
<dbReference type="GO" id="GO:0003883">
    <property type="term" value="F:CTP synthase activity"/>
    <property type="evidence" value="ECO:0007669"/>
    <property type="project" value="UniProtKB-EC"/>
</dbReference>